<accession>A0A9Q3C7Z6</accession>
<gene>
    <name evidence="2" type="ORF">O181_017636</name>
</gene>
<comment type="caution">
    <text evidence="2">The sequence shown here is derived from an EMBL/GenBank/DDBJ whole genome shotgun (WGS) entry which is preliminary data.</text>
</comment>
<dbReference type="EMBL" id="AVOT02004980">
    <property type="protein sequence ID" value="MBW0477921.1"/>
    <property type="molecule type" value="Genomic_DNA"/>
</dbReference>
<evidence type="ECO:0000313" key="2">
    <source>
        <dbReference type="EMBL" id="MBW0477921.1"/>
    </source>
</evidence>
<dbReference type="AlphaFoldDB" id="A0A9Q3C7Z6"/>
<feature type="signal peptide" evidence="1">
    <location>
        <begin position="1"/>
        <end position="21"/>
    </location>
</feature>
<proteinExistence type="predicted"/>
<keyword evidence="1" id="KW-0732">Signal</keyword>
<evidence type="ECO:0000313" key="3">
    <source>
        <dbReference type="Proteomes" id="UP000765509"/>
    </source>
</evidence>
<sequence>MLKPWLGSVLGFFLRINQLLTVQSLEADLSHPGHQETPELQALIQLFEGHLDHPQTIPIDLNSLSTSSTNLLENVPSTSNPSLSTSLGTYNYSPSSTNNPIFSSSGSLPILHNSFHNFKQTRYISYSHGLLPSHHPSYLASSEECLKAAFKASAFRHENSLFNKYPVVGSNLSLPKSPSSSHTSPLAGEVDLDYLVDPYDVETSQDKFTTQHERTSDSNQTIEHEILSDSDQTIEQEIFSDSDQTIKQKVLSDSEKVPLSVFLAKRRRLTSKLKKEEFSFKKKKTIPLSTQIQLEQPQLERLRNNLKNSPKPIDPLFKKSDAFYVEKLVVSFGFAQPSKLDQVSMKVWVNSFLNHLERLQVWKSFQRALADTQNLKSPFHSLAPKLWSLQIKILKRCGVVYTNDFDMELLNFTKWYFQNLRMGSPNFSRVENQSSSIWCRLWDFYIGFSDACLAPPQWQARHSSNQQNFQLVPESEILTSRAAIHILGSYYKFSNSTKWQVFFKKGDTSFLILLEQLMQEVYEPSEKIGTRFTFPLLNAFPWSQDAKHINVHVIESLAFPQQFTKSRFLESYIIKLSKTPSQEPKLLWDSA</sequence>
<keyword evidence="3" id="KW-1185">Reference proteome</keyword>
<evidence type="ECO:0000256" key="1">
    <source>
        <dbReference type="SAM" id="SignalP"/>
    </source>
</evidence>
<dbReference type="Proteomes" id="UP000765509">
    <property type="component" value="Unassembled WGS sequence"/>
</dbReference>
<organism evidence="2 3">
    <name type="scientific">Austropuccinia psidii MF-1</name>
    <dbReference type="NCBI Taxonomy" id="1389203"/>
    <lineage>
        <taxon>Eukaryota</taxon>
        <taxon>Fungi</taxon>
        <taxon>Dikarya</taxon>
        <taxon>Basidiomycota</taxon>
        <taxon>Pucciniomycotina</taxon>
        <taxon>Pucciniomycetes</taxon>
        <taxon>Pucciniales</taxon>
        <taxon>Sphaerophragmiaceae</taxon>
        <taxon>Austropuccinia</taxon>
    </lineage>
</organism>
<feature type="chain" id="PRO_5040303277" evidence="1">
    <location>
        <begin position="22"/>
        <end position="591"/>
    </location>
</feature>
<protein>
    <submittedName>
        <fullName evidence="2">Uncharacterized protein</fullName>
    </submittedName>
</protein>
<reference evidence="2" key="1">
    <citation type="submission" date="2021-03" db="EMBL/GenBank/DDBJ databases">
        <title>Draft genome sequence of rust myrtle Austropuccinia psidii MF-1, a brazilian biotype.</title>
        <authorList>
            <person name="Quecine M.C."/>
            <person name="Pachon D.M.R."/>
            <person name="Bonatelli M.L."/>
            <person name="Correr F.H."/>
            <person name="Franceschini L.M."/>
            <person name="Leite T.F."/>
            <person name="Margarido G.R.A."/>
            <person name="Almeida C.A."/>
            <person name="Ferrarezi J.A."/>
            <person name="Labate C.A."/>
        </authorList>
    </citation>
    <scope>NUCLEOTIDE SEQUENCE</scope>
    <source>
        <strain evidence="2">MF-1</strain>
    </source>
</reference>
<name>A0A9Q3C7Z6_9BASI</name>